<name>A0A8X7X0H6_POLSE</name>
<gene>
    <name evidence="21" type="primary">Rnf43</name>
    <name evidence="21" type="ORF">GTO96_0019510</name>
</gene>
<dbReference type="Proteomes" id="UP000886611">
    <property type="component" value="Unassembled WGS sequence"/>
</dbReference>
<evidence type="ECO:0000313" key="21">
    <source>
        <dbReference type="EMBL" id="KAG2459158.1"/>
    </source>
</evidence>
<evidence type="ECO:0000256" key="1">
    <source>
        <dbReference type="ARBA" id="ARBA00000900"/>
    </source>
</evidence>
<feature type="region of interest" description="Disordered" evidence="18">
    <location>
        <begin position="639"/>
        <end position="677"/>
    </location>
</feature>
<keyword evidence="22" id="KW-1185">Reference proteome</keyword>
<feature type="compositionally biased region" description="Polar residues" evidence="18">
    <location>
        <begin position="648"/>
        <end position="659"/>
    </location>
</feature>
<proteinExistence type="inferred from homology"/>
<evidence type="ECO:0000256" key="4">
    <source>
        <dbReference type="ARBA" id="ARBA00008759"/>
    </source>
</evidence>
<dbReference type="Pfam" id="PF18212">
    <property type="entry name" value="ZNRF_3_ecto"/>
    <property type="match status" value="1"/>
</dbReference>
<evidence type="ECO:0000256" key="5">
    <source>
        <dbReference type="ARBA" id="ARBA00012483"/>
    </source>
</evidence>
<evidence type="ECO:0000256" key="7">
    <source>
        <dbReference type="ARBA" id="ARBA00022679"/>
    </source>
</evidence>
<dbReference type="AlphaFoldDB" id="A0A8X7X0H6"/>
<evidence type="ECO:0000256" key="18">
    <source>
        <dbReference type="SAM" id="MobiDB-lite"/>
    </source>
</evidence>
<keyword evidence="8" id="KW-0879">Wnt signaling pathway</keyword>
<dbReference type="EC" id="2.3.2.27" evidence="5"/>
<comment type="similarity">
    <text evidence="4">Belongs to the ZNRF3 family.</text>
</comment>
<accession>A0A8X7X0H6</accession>
<evidence type="ECO:0000256" key="16">
    <source>
        <dbReference type="ARBA" id="ARBA00023136"/>
    </source>
</evidence>
<dbReference type="GO" id="GO:0016055">
    <property type="term" value="P:Wnt signaling pathway"/>
    <property type="evidence" value="ECO:0007669"/>
    <property type="project" value="UniProtKB-KW"/>
</dbReference>
<sequence>ARLALHRGAQAVIFDITDDASAADQLRETDDLLQKPVVLVQAKNAATLMELVNNNQEAMVKIEPKKEPDNWAHNDVVILFTVVSTVLIIILVFACRLKCKANPNQDSINQQTVRAISRLETRIYRSPCRARNQRSKSNWDSASSSNSTPVCAICLEEFIDGQDLRVISCCHEFHKECVDPWLLQQRTCPLCMYNIMEAESPPVPMVDGMQASRSQRILFFQQYPSHARLHQHSTAIPMQPYPRTPTGPGAQAVHYYVTPPMEPNAVRCMSSRPTRAPLQRCPYQPIESLQPRQHRTVYLRPPSHLEQYYQHRPCFGQNRSAYPAPRSTFKPRNHSIPARSGGHSRQDDGSCSGGSYRTERSGYLADGPGSDSSSGPCHGSSSDSVLNCTDISLQGVYGSWSTFRSSLSSDYDPFVFCGQGRSDRETGGGGDGGGGGIEQGARPRSLDSIVNWTGLCPEEQVFSHVHYHRHRHHHYGQGCQKSHLGHGPARNSDGELCAAITSADCWQARPLEAHHCPPANSSPVQCPAPSLVQCPPAAANQIDSSVKRLEQGNRPTVESCQDTSTSLLNSYGVNSRHHWRKQSLDPEKSMHFHEGADVHEDCSIHIHYGHDSGYCCSADIQPVAPVPLVLDSTAGPHFTWQQQQQQQPLSESAASGNQQRELRNGGLEGQAPTENYL</sequence>
<evidence type="ECO:0000256" key="2">
    <source>
        <dbReference type="ARBA" id="ARBA00004251"/>
    </source>
</evidence>
<evidence type="ECO:0000256" key="14">
    <source>
        <dbReference type="ARBA" id="ARBA00022833"/>
    </source>
</evidence>
<dbReference type="Pfam" id="PF13639">
    <property type="entry name" value="zf-RING_2"/>
    <property type="match status" value="1"/>
</dbReference>
<evidence type="ECO:0000259" key="20">
    <source>
        <dbReference type="PROSITE" id="PS50089"/>
    </source>
</evidence>
<feature type="region of interest" description="Disordered" evidence="18">
    <location>
        <begin position="420"/>
        <end position="442"/>
    </location>
</feature>
<dbReference type="GO" id="GO:0061630">
    <property type="term" value="F:ubiquitin protein ligase activity"/>
    <property type="evidence" value="ECO:0007669"/>
    <property type="project" value="UniProtKB-EC"/>
</dbReference>
<feature type="compositionally biased region" description="Gly residues" evidence="18">
    <location>
        <begin position="427"/>
        <end position="438"/>
    </location>
</feature>
<reference evidence="21 22" key="1">
    <citation type="journal article" date="2021" name="Cell">
        <title>Tracing the genetic footprints of vertebrate landing in non-teleost ray-finned fishes.</title>
        <authorList>
            <person name="Bi X."/>
            <person name="Wang K."/>
            <person name="Yang L."/>
            <person name="Pan H."/>
            <person name="Jiang H."/>
            <person name="Wei Q."/>
            <person name="Fang M."/>
            <person name="Yu H."/>
            <person name="Zhu C."/>
            <person name="Cai Y."/>
            <person name="He Y."/>
            <person name="Gan X."/>
            <person name="Zeng H."/>
            <person name="Yu D."/>
            <person name="Zhu Y."/>
            <person name="Jiang H."/>
            <person name="Qiu Q."/>
            <person name="Yang H."/>
            <person name="Zhang Y.E."/>
            <person name="Wang W."/>
            <person name="Zhu M."/>
            <person name="He S."/>
            <person name="Zhang G."/>
        </authorList>
    </citation>
    <scope>NUCLEOTIDE SEQUENCE [LARGE SCALE GENOMIC DNA]</scope>
    <source>
        <strain evidence="21">Bchr_013</strain>
    </source>
</reference>
<evidence type="ECO:0000256" key="6">
    <source>
        <dbReference type="ARBA" id="ARBA00022475"/>
    </source>
</evidence>
<evidence type="ECO:0000313" key="22">
    <source>
        <dbReference type="Proteomes" id="UP000886611"/>
    </source>
</evidence>
<keyword evidence="10" id="KW-0479">Metal-binding</keyword>
<keyword evidence="13" id="KW-0833">Ubl conjugation pathway</keyword>
<dbReference type="PROSITE" id="PS50089">
    <property type="entry name" value="ZF_RING_2"/>
    <property type="match status" value="1"/>
</dbReference>
<dbReference type="EMBL" id="JAATIS010005477">
    <property type="protein sequence ID" value="KAG2459158.1"/>
    <property type="molecule type" value="Genomic_DNA"/>
</dbReference>
<dbReference type="GO" id="GO:0016874">
    <property type="term" value="F:ligase activity"/>
    <property type="evidence" value="ECO:0007669"/>
    <property type="project" value="UniProtKB-KW"/>
</dbReference>
<dbReference type="InterPro" id="IPR051073">
    <property type="entry name" value="ZNRF3_Arkadia_E3_ligases"/>
</dbReference>
<evidence type="ECO:0000256" key="13">
    <source>
        <dbReference type="ARBA" id="ARBA00022786"/>
    </source>
</evidence>
<evidence type="ECO:0000256" key="15">
    <source>
        <dbReference type="ARBA" id="ARBA00022989"/>
    </source>
</evidence>
<keyword evidence="9 19" id="KW-0812">Transmembrane</keyword>
<dbReference type="GO" id="GO:0005886">
    <property type="term" value="C:plasma membrane"/>
    <property type="evidence" value="ECO:0007669"/>
    <property type="project" value="UniProtKB-SubCell"/>
</dbReference>
<evidence type="ECO:0000256" key="8">
    <source>
        <dbReference type="ARBA" id="ARBA00022687"/>
    </source>
</evidence>
<dbReference type="FunFam" id="3.30.40.10:FF:000970">
    <property type="entry name" value="Ring finger protein 43"/>
    <property type="match status" value="1"/>
</dbReference>
<dbReference type="GO" id="GO:0008270">
    <property type="term" value="F:zinc ion binding"/>
    <property type="evidence" value="ECO:0007669"/>
    <property type="project" value="UniProtKB-KW"/>
</dbReference>
<comment type="caution">
    <text evidence="21">The sequence shown here is derived from an EMBL/GenBank/DDBJ whole genome shotgun (WGS) entry which is preliminary data.</text>
</comment>
<feature type="transmembrane region" description="Helical" evidence="19">
    <location>
        <begin position="76"/>
        <end position="94"/>
    </location>
</feature>
<evidence type="ECO:0000256" key="3">
    <source>
        <dbReference type="ARBA" id="ARBA00004906"/>
    </source>
</evidence>
<evidence type="ECO:0000256" key="11">
    <source>
        <dbReference type="ARBA" id="ARBA00022729"/>
    </source>
</evidence>
<evidence type="ECO:0000256" key="9">
    <source>
        <dbReference type="ARBA" id="ARBA00022692"/>
    </source>
</evidence>
<feature type="non-terminal residue" evidence="21">
    <location>
        <position position="1"/>
    </location>
</feature>
<dbReference type="PANTHER" id="PTHR16200">
    <property type="entry name" value="RING ZINC FINGER"/>
    <property type="match status" value="1"/>
</dbReference>
<dbReference type="InterPro" id="IPR040700">
    <property type="entry name" value="ZNRF-3_ecto"/>
</dbReference>
<dbReference type="InterPro" id="IPR001841">
    <property type="entry name" value="Znf_RING"/>
</dbReference>
<comment type="subcellular location">
    <subcellularLocation>
        <location evidence="2">Cell membrane</location>
        <topology evidence="2">Single-pass type I membrane protein</topology>
    </subcellularLocation>
</comment>
<organism evidence="21 22">
    <name type="scientific">Polypterus senegalus</name>
    <name type="common">Senegal bichir</name>
    <dbReference type="NCBI Taxonomy" id="55291"/>
    <lineage>
        <taxon>Eukaryota</taxon>
        <taxon>Metazoa</taxon>
        <taxon>Chordata</taxon>
        <taxon>Craniata</taxon>
        <taxon>Vertebrata</taxon>
        <taxon>Euteleostomi</taxon>
        <taxon>Actinopterygii</taxon>
        <taxon>Polypteriformes</taxon>
        <taxon>Polypteridae</taxon>
        <taxon>Polypterus</taxon>
    </lineage>
</organism>
<feature type="compositionally biased region" description="Low complexity" evidence="18">
    <location>
        <begin position="366"/>
        <end position="379"/>
    </location>
</feature>
<evidence type="ECO:0000256" key="19">
    <source>
        <dbReference type="SAM" id="Phobius"/>
    </source>
</evidence>
<dbReference type="SMART" id="SM00184">
    <property type="entry name" value="RING"/>
    <property type="match status" value="1"/>
</dbReference>
<keyword evidence="12 17" id="KW-0863">Zinc-finger</keyword>
<keyword evidence="15 19" id="KW-1133">Transmembrane helix</keyword>
<evidence type="ECO:0000256" key="10">
    <source>
        <dbReference type="ARBA" id="ARBA00022723"/>
    </source>
</evidence>
<keyword evidence="16 19" id="KW-0472">Membrane</keyword>
<keyword evidence="6" id="KW-1003">Cell membrane</keyword>
<evidence type="ECO:0000256" key="17">
    <source>
        <dbReference type="PROSITE-ProRule" id="PRU00175"/>
    </source>
</evidence>
<feature type="non-terminal residue" evidence="21">
    <location>
        <position position="677"/>
    </location>
</feature>
<dbReference type="SUPFAM" id="SSF57850">
    <property type="entry name" value="RING/U-box"/>
    <property type="match status" value="1"/>
</dbReference>
<comment type="pathway">
    <text evidence="3">Protein modification; protein ubiquitination.</text>
</comment>
<dbReference type="Gene3D" id="3.50.30.30">
    <property type="match status" value="1"/>
</dbReference>
<keyword evidence="7" id="KW-0808">Transferase</keyword>
<feature type="domain" description="RING-type" evidence="20">
    <location>
        <begin position="151"/>
        <end position="191"/>
    </location>
</feature>
<feature type="region of interest" description="Disordered" evidence="18">
    <location>
        <begin position="316"/>
        <end position="379"/>
    </location>
</feature>
<keyword evidence="11" id="KW-0732">Signal</keyword>
<dbReference type="GO" id="GO:0030178">
    <property type="term" value="P:negative regulation of Wnt signaling pathway"/>
    <property type="evidence" value="ECO:0007669"/>
    <property type="project" value="UniProtKB-ARBA"/>
</dbReference>
<comment type="catalytic activity">
    <reaction evidence="1">
        <text>S-ubiquitinyl-[E2 ubiquitin-conjugating enzyme]-L-cysteine + [acceptor protein]-L-lysine = [E2 ubiquitin-conjugating enzyme]-L-cysteine + N(6)-ubiquitinyl-[acceptor protein]-L-lysine.</text>
        <dbReference type="EC" id="2.3.2.27"/>
    </reaction>
</comment>
<dbReference type="Gene3D" id="3.30.40.10">
    <property type="entry name" value="Zinc/RING finger domain, C3HC4 (zinc finger)"/>
    <property type="match status" value="1"/>
</dbReference>
<dbReference type="InterPro" id="IPR013083">
    <property type="entry name" value="Znf_RING/FYVE/PHD"/>
</dbReference>
<keyword evidence="14" id="KW-0862">Zinc</keyword>
<protein>
    <recommendedName>
        <fullName evidence="5">RING-type E3 ubiquitin transferase</fullName>
        <ecNumber evidence="5">2.3.2.27</ecNumber>
    </recommendedName>
</protein>
<keyword evidence="21" id="KW-0436">Ligase</keyword>
<evidence type="ECO:0000256" key="12">
    <source>
        <dbReference type="ARBA" id="ARBA00022771"/>
    </source>
</evidence>